<organism evidence="2 3">
    <name type="scientific">Synechococcus phage S-SSM4</name>
    <dbReference type="NCBI Taxonomy" id="536466"/>
    <lineage>
        <taxon>Viruses</taxon>
        <taxon>Duplodnaviria</taxon>
        <taxon>Heunggongvirae</taxon>
        <taxon>Uroviricota</taxon>
        <taxon>Caudoviricetes</taxon>
        <taxon>Pantevenvirales</taxon>
        <taxon>Kyanoviridae</taxon>
        <taxon>Greenvirus</taxon>
        <taxon>Greenvirus ssm4</taxon>
    </lineage>
</organism>
<gene>
    <name evidence="2" type="ORF">CYXG_00054</name>
</gene>
<proteinExistence type="predicted"/>
<evidence type="ECO:0000313" key="3">
    <source>
        <dbReference type="Proteomes" id="UP000203282"/>
    </source>
</evidence>
<feature type="region of interest" description="Disordered" evidence="1">
    <location>
        <begin position="166"/>
        <end position="190"/>
    </location>
</feature>
<reference evidence="2 3" key="1">
    <citation type="submission" date="2010-03" db="EMBL/GenBank/DDBJ databases">
        <title>The Genome Sequence of Cyanophage S-SSM4.</title>
        <authorList>
            <consortium name="The Broad Institute Genome Sequencing Platform"/>
            <person name="Henn M.R."/>
            <person name="Sullivan M.S."/>
            <person name="Osburne M.S."/>
            <person name="Levin J."/>
            <person name="Malboeuf C."/>
            <person name="Casali M."/>
            <person name="Russ C."/>
            <person name="Lennon N."/>
            <person name="Erlich R."/>
            <person name="Young S.K."/>
            <person name="Koehrsen M."/>
            <person name="Yandava C."/>
            <person name="Zeng Q."/>
            <person name="Alvarado L."/>
            <person name="Anderson S."/>
            <person name="Berlin A."/>
            <person name="Borenstein D."/>
            <person name="Chen Z."/>
            <person name="Engels R."/>
            <person name="Freedman E."/>
            <person name="Gellesch M."/>
            <person name="Goldberg J."/>
            <person name="Green L."/>
            <person name="Griggs A."/>
            <person name="Gujja S."/>
            <person name="Heiman D."/>
            <person name="Hepburn T."/>
            <person name="Howarth C."/>
            <person name="Jen D."/>
            <person name="Larson L."/>
            <person name="Lewis B."/>
            <person name="Mehta T."/>
            <person name="Park D."/>
            <person name="Pearson M."/>
            <person name="Roberts A."/>
            <person name="Ryan E."/>
            <person name="Saif S."/>
            <person name="Shea T."/>
            <person name="Shenoy N."/>
            <person name="Sisk P."/>
            <person name="Stolte C."/>
            <person name="Sykes S."/>
            <person name="Walk T."/>
            <person name="White J."/>
            <person name="Yu Q."/>
            <person name="Coleman M.L."/>
            <person name="Huang K.H."/>
            <person name="Weigele P.R."/>
            <person name="DeFrancesco A.S."/>
            <person name="Kern S.E."/>
            <person name="Thompson L.R."/>
            <person name="Fu R."/>
            <person name="Hombeck B."/>
            <person name="Chisholm S.W."/>
            <person name="Haas B."/>
            <person name="Nusbaum C."/>
            <person name="Galagan J."/>
            <person name="Birren B."/>
        </authorList>
    </citation>
    <scope>NUCLEOTIDE SEQUENCE [LARGE SCALE GENOMIC DNA]</scope>
    <source>
        <strain evidence="2 3">S-SSM4</strain>
    </source>
</reference>
<keyword evidence="3" id="KW-1185">Reference proteome</keyword>
<dbReference type="RefSeq" id="YP_007677243.1">
    <property type="nucleotide sequence ID" value="NC_020875.1"/>
</dbReference>
<dbReference type="KEGG" id="vg:15013476"/>
<accession>M1U2G7</accession>
<evidence type="ECO:0000313" key="2">
    <source>
        <dbReference type="EMBL" id="AGG54118.1"/>
    </source>
</evidence>
<evidence type="ECO:0000256" key="1">
    <source>
        <dbReference type="SAM" id="MobiDB-lite"/>
    </source>
</evidence>
<dbReference type="Proteomes" id="UP000203282">
    <property type="component" value="Segment"/>
</dbReference>
<sequence>MSCNNYTDIDRNEKHCGRFSPYNGGNFNQQGGFQAINWQGVPVQHERYASAPFLQERLNNRLNINIPGDDNDMVMYPATIVQTQNADYVLGGGSAGRGTNCGNAAKFIRSLGKSETYSILGHYPDTLSFKPLSSDEWFYYLFDTSDPIVGYPCYFIEDVDRVTTTTTPGNGLPPTDPNYDPGSSSSETASGNVCHPCTTLNCTAGSTNVTYTTEDGRIVEGRDPFPTLWTAGTTSNSLAFRYQGGLPTSNPISATEFDFSGAGLSQTEAWDSAMSEGVDLTITDNPWADPGDIGFESIYVTDSGALNIGQTKTGLQVKIRYSPSTTVSGNTETITGTIIRLDEVVSPGVGYEVGDTFTITIPVNSGNISFTLHVTATGQIESSNPYTNYALINAGDTINGHEVLSVKHMDLNFNWHVINIDGNGQDFVYDQVYTTNRGNQIKVKAGHGIADKGFIGGLYEFRNKSFQYMTADLNRQPNNLDDYVQPTARKTIKVNFSSGSNTVTLKNSGDSTFVRTGYTVTSPSIPNNTHITNVNGSTVTLSNPSATVTGPAYEGELIVTMIEIVNGQIQDIQIGDGGQGWNKLNALPKLELVTATEPAGDPAVIDFSFVSGVLTSVSVKTRGSGYAQGSQIDIAVPKTMKSQENISWPSSDPTLDPSNGISDSVYGLPQFQNAPAEGEFIEIDTATEYGNTPIDYNYENEEIDTYEKFQRIIQRAANDKPKKKGDSRGLRCLRFKTALRPRDLRAGMKKHQYEEVRFENPINEINDLKRTKGILRTENLERSLPDREDFEDLQWKTLDKRLPDPLAGVSAGAEKFMRTLVENDKIRKDEFIDLNSEAPEVTASGKKLAKYDREEVRTVRGSAFDLPCASQYTKYLLRQYKPDTRQKSSINITLNWEPANPSSCADSTGCALNFPYSNPGSSSGNTTITFVSNGLTGPFGEGCRAFSATGSAMVRNDLTNSTIIYSKAVESRGNPYDFKCT</sequence>
<protein>
    <submittedName>
        <fullName evidence="2">Uncharacterized protein</fullName>
    </submittedName>
</protein>
<name>M1U2G7_9CAUD</name>
<feature type="compositionally biased region" description="Polar residues" evidence="1">
    <location>
        <begin position="181"/>
        <end position="190"/>
    </location>
</feature>
<dbReference type="OrthoDB" id="3990at10239"/>
<dbReference type="EMBL" id="HQ316583">
    <property type="protein sequence ID" value="AGG54118.1"/>
    <property type="molecule type" value="Genomic_DNA"/>
</dbReference>
<dbReference type="GeneID" id="15013476"/>